<feature type="compositionally biased region" description="Basic and acidic residues" evidence="1">
    <location>
        <begin position="184"/>
        <end position="209"/>
    </location>
</feature>
<evidence type="ECO:0000313" key="2">
    <source>
        <dbReference type="EMBL" id="SDP38018.1"/>
    </source>
</evidence>
<dbReference type="OrthoDB" id="4121064at2"/>
<accession>A0A1H0S9X8</accession>
<dbReference type="AlphaFoldDB" id="A0A1H0S9X8"/>
<feature type="region of interest" description="Disordered" evidence="1">
    <location>
        <begin position="161"/>
        <end position="266"/>
    </location>
</feature>
<feature type="compositionally biased region" description="Pro residues" evidence="1">
    <location>
        <begin position="210"/>
        <end position="229"/>
    </location>
</feature>
<organism evidence="2 3">
    <name type="scientific">Actinacidiphila guanduensis</name>
    <dbReference type="NCBI Taxonomy" id="310781"/>
    <lineage>
        <taxon>Bacteria</taxon>
        <taxon>Bacillati</taxon>
        <taxon>Actinomycetota</taxon>
        <taxon>Actinomycetes</taxon>
        <taxon>Kitasatosporales</taxon>
        <taxon>Streptomycetaceae</taxon>
        <taxon>Actinacidiphila</taxon>
    </lineage>
</organism>
<proteinExistence type="predicted"/>
<gene>
    <name evidence="2" type="ORF">SAMN05216259_12630</name>
</gene>
<sequence>MAFSADEVRVLRHALAEVLNPGRGTGAPATLVAPRAAGDDPGVLEHLARLRLADALEDAVREAGRMRAFEHAELARYRRALPGAASGYLERLTAAVAAGHVPGPDDLAALRRLRALPCGGPEYLRRTALLRRCETLAEIDVRQRLEAHMRSDRRLLALPLGPAAAGKPGEEPAGTPRPKPGAKPADKPSDRPADRPADKPSDRPADRPKPGPAKPAPPRPGGPGQPEPAEPGRRPEQPEQPGRRTPTPAEIWPPHRRRRPDEARSA</sequence>
<keyword evidence="3" id="KW-1185">Reference proteome</keyword>
<name>A0A1H0S9X8_9ACTN</name>
<dbReference type="EMBL" id="FNIE01000026">
    <property type="protein sequence ID" value="SDP38018.1"/>
    <property type="molecule type" value="Genomic_DNA"/>
</dbReference>
<dbReference type="RefSeq" id="WP_093788508.1">
    <property type="nucleotide sequence ID" value="NZ_FNIE01000026.1"/>
</dbReference>
<protein>
    <submittedName>
        <fullName evidence="2">Uncharacterized protein</fullName>
    </submittedName>
</protein>
<evidence type="ECO:0000256" key="1">
    <source>
        <dbReference type="SAM" id="MobiDB-lite"/>
    </source>
</evidence>
<evidence type="ECO:0000313" key="3">
    <source>
        <dbReference type="Proteomes" id="UP000199341"/>
    </source>
</evidence>
<reference evidence="2 3" key="1">
    <citation type="submission" date="2016-10" db="EMBL/GenBank/DDBJ databases">
        <authorList>
            <person name="de Groot N.N."/>
        </authorList>
    </citation>
    <scope>NUCLEOTIDE SEQUENCE [LARGE SCALE GENOMIC DNA]</scope>
    <source>
        <strain evidence="2 3">CGMCC 4.2022</strain>
    </source>
</reference>
<dbReference type="Proteomes" id="UP000199341">
    <property type="component" value="Unassembled WGS sequence"/>
</dbReference>
<dbReference type="STRING" id="310781.SAMN05216259_12630"/>
<feature type="compositionally biased region" description="Low complexity" evidence="1">
    <location>
        <begin position="161"/>
        <end position="174"/>
    </location>
</feature>